<dbReference type="Gene3D" id="3.90.640.10">
    <property type="entry name" value="Actin, Chain A, domain 4"/>
    <property type="match status" value="1"/>
</dbReference>
<evidence type="ECO:0000256" key="1">
    <source>
        <dbReference type="ARBA" id="ARBA00004123"/>
    </source>
</evidence>
<keyword evidence="5" id="KW-0206">Cytoskeleton</keyword>
<sequence length="579" mass="66919">MKMNETIEFDMVDIKRQRIDNKNHIYGRRYDKPKMKNKSENPEDEFVDESRTVIIDSGAYTIKTELASKNEPMLIPNCIMKAKAERKRLFIGNQIDECRDCSGLFYLLPCERGYITKWEVQKPIWDQVFNKTLCPVNDKHVLMTQPLFNFKNIQDCTDEIFFEEYEISSLYRCNPTDLVALKYGLERGMRRETCLVVDSGYSFTHIVPYINGKKCSNGIRRLQIGGKMLTNHMKDILSYRQYHVMEETYVINQVKEDTCFVSENFQNDLKIASEGASKNHIVRNYILPDFNTIRRGYISDPDRIKDMHENCQVLRLNNERFAVPEILFTPSDIGINSVGIVDCLIDSIKLCPRTYHDALARNIVVVGGNALLPGFKNRLMKELQSRMPAKWVVDITVPEKSTIYAWQGGKSFLKQHGSVEKFVTKKEYDEFGSSGIQRRFNEWKTFQEEESTKEVEMKQISLIDHVNKLNVFSRQEDLVDQVDSIEQKELSQSYVLDGSVTSNKSLSALEEGSTPGLLNLFDDKNAVLTPPPSEKSSEISICSESMSKMKSSQEENLQVKYFFQNEDSEEENPLNLDFI</sequence>
<dbReference type="InterPro" id="IPR004000">
    <property type="entry name" value="Actin"/>
</dbReference>
<accession>A0AAW1V5J4</accession>
<dbReference type="CDD" id="cd10210">
    <property type="entry name" value="ASKHA_NBD_Arp6"/>
    <property type="match status" value="1"/>
</dbReference>
<keyword evidence="4" id="KW-0963">Cytoplasm</keyword>
<evidence type="ECO:0000313" key="9">
    <source>
        <dbReference type="Proteomes" id="UP001431783"/>
    </source>
</evidence>
<evidence type="ECO:0000256" key="4">
    <source>
        <dbReference type="ARBA" id="ARBA00022490"/>
    </source>
</evidence>
<dbReference type="Gene3D" id="2.30.36.70">
    <property type="entry name" value="Actin, Chain A, domain 2"/>
    <property type="match status" value="1"/>
</dbReference>
<dbReference type="AlphaFoldDB" id="A0AAW1V5J4"/>
<comment type="subcellular location">
    <subcellularLocation>
        <location evidence="2">Cytoplasm</location>
        <location evidence="2">Cytoskeleton</location>
    </subcellularLocation>
    <subcellularLocation>
        <location evidence="1">Nucleus</location>
    </subcellularLocation>
</comment>
<evidence type="ECO:0000313" key="8">
    <source>
        <dbReference type="EMBL" id="KAK9889930.1"/>
    </source>
</evidence>
<dbReference type="EMBL" id="JARQZJ010000124">
    <property type="protein sequence ID" value="KAK9889930.1"/>
    <property type="molecule type" value="Genomic_DNA"/>
</dbReference>
<dbReference type="Pfam" id="PF00022">
    <property type="entry name" value="Actin"/>
    <property type="match status" value="1"/>
</dbReference>
<name>A0AAW1V5J4_9CUCU</name>
<evidence type="ECO:0000256" key="3">
    <source>
        <dbReference type="ARBA" id="ARBA00005665"/>
    </source>
</evidence>
<dbReference type="InterPro" id="IPR043129">
    <property type="entry name" value="ATPase_NBD"/>
</dbReference>
<evidence type="ECO:0000256" key="5">
    <source>
        <dbReference type="ARBA" id="ARBA00023212"/>
    </source>
</evidence>
<reference evidence="8 9" key="1">
    <citation type="submission" date="2023-03" db="EMBL/GenBank/DDBJ databases">
        <title>Genome insight into feeding habits of ladybird beetles.</title>
        <authorList>
            <person name="Li H.-S."/>
            <person name="Huang Y.-H."/>
            <person name="Pang H."/>
        </authorList>
    </citation>
    <scope>NUCLEOTIDE SEQUENCE [LARGE SCALE GENOMIC DNA]</scope>
    <source>
        <strain evidence="8">SYSU_2023b</strain>
        <tissue evidence="8">Whole body</tissue>
    </source>
</reference>
<dbReference type="SUPFAM" id="SSF53067">
    <property type="entry name" value="Actin-like ATPase domain"/>
    <property type="match status" value="2"/>
</dbReference>
<dbReference type="PANTHER" id="PTHR11937">
    <property type="entry name" value="ACTIN"/>
    <property type="match status" value="1"/>
</dbReference>
<protein>
    <recommendedName>
        <fullName evidence="7">Actin-related protein 6</fullName>
    </recommendedName>
</protein>
<evidence type="ECO:0000256" key="6">
    <source>
        <dbReference type="ARBA" id="ARBA00023242"/>
    </source>
</evidence>
<dbReference type="GO" id="GO:0005856">
    <property type="term" value="C:cytoskeleton"/>
    <property type="evidence" value="ECO:0007669"/>
    <property type="project" value="UniProtKB-SubCell"/>
</dbReference>
<dbReference type="FunFam" id="3.90.640.10:FF:000014">
    <property type="entry name" value="Putative actin-related protein 6"/>
    <property type="match status" value="1"/>
</dbReference>
<dbReference type="Gene3D" id="3.30.420.40">
    <property type="match status" value="2"/>
</dbReference>
<keyword evidence="9" id="KW-1185">Reference proteome</keyword>
<comment type="caution">
    <text evidence="8">The sequence shown here is derived from an EMBL/GenBank/DDBJ whole genome shotgun (WGS) entry which is preliminary data.</text>
</comment>
<gene>
    <name evidence="8" type="ORF">WA026_008738</name>
</gene>
<dbReference type="GO" id="GO:0005634">
    <property type="term" value="C:nucleus"/>
    <property type="evidence" value="ECO:0007669"/>
    <property type="project" value="UniProtKB-SubCell"/>
</dbReference>
<organism evidence="8 9">
    <name type="scientific">Henosepilachna vigintioctopunctata</name>
    <dbReference type="NCBI Taxonomy" id="420089"/>
    <lineage>
        <taxon>Eukaryota</taxon>
        <taxon>Metazoa</taxon>
        <taxon>Ecdysozoa</taxon>
        <taxon>Arthropoda</taxon>
        <taxon>Hexapoda</taxon>
        <taxon>Insecta</taxon>
        <taxon>Pterygota</taxon>
        <taxon>Neoptera</taxon>
        <taxon>Endopterygota</taxon>
        <taxon>Coleoptera</taxon>
        <taxon>Polyphaga</taxon>
        <taxon>Cucujiformia</taxon>
        <taxon>Coccinelloidea</taxon>
        <taxon>Coccinellidae</taxon>
        <taxon>Epilachninae</taxon>
        <taxon>Epilachnini</taxon>
        <taxon>Henosepilachna</taxon>
    </lineage>
</organism>
<proteinExistence type="inferred from homology"/>
<dbReference type="Proteomes" id="UP001431783">
    <property type="component" value="Unassembled WGS sequence"/>
</dbReference>
<dbReference type="FunFam" id="2.30.36.70:FF:000003">
    <property type="entry name" value="Actin-related protein 6"/>
    <property type="match status" value="1"/>
</dbReference>
<evidence type="ECO:0000256" key="2">
    <source>
        <dbReference type="ARBA" id="ARBA00004245"/>
    </source>
</evidence>
<dbReference type="SMART" id="SM00268">
    <property type="entry name" value="ACTIN"/>
    <property type="match status" value="1"/>
</dbReference>
<keyword evidence="6" id="KW-0539">Nucleus</keyword>
<comment type="similarity">
    <text evidence="3">Belongs to the actin family. ARP6 subfamily.</text>
</comment>
<evidence type="ECO:0000256" key="7">
    <source>
        <dbReference type="ARBA" id="ARBA00074635"/>
    </source>
</evidence>